<comment type="caution">
    <text evidence="1">The sequence shown here is derived from an EMBL/GenBank/DDBJ whole genome shotgun (WGS) entry which is preliminary data.</text>
</comment>
<dbReference type="STRING" id="1157616.A0A1Z5TJ26"/>
<gene>
    <name evidence="1" type="ORF">BTJ68_04164</name>
</gene>
<dbReference type="Proteomes" id="UP000194280">
    <property type="component" value="Unassembled WGS sequence"/>
</dbReference>
<protein>
    <recommendedName>
        <fullName evidence="3">SnoaL-like domain-containing protein</fullName>
    </recommendedName>
</protein>
<organism evidence="1 2">
    <name type="scientific">Hortaea werneckii EXF-2000</name>
    <dbReference type="NCBI Taxonomy" id="1157616"/>
    <lineage>
        <taxon>Eukaryota</taxon>
        <taxon>Fungi</taxon>
        <taxon>Dikarya</taxon>
        <taxon>Ascomycota</taxon>
        <taxon>Pezizomycotina</taxon>
        <taxon>Dothideomycetes</taxon>
        <taxon>Dothideomycetidae</taxon>
        <taxon>Mycosphaerellales</taxon>
        <taxon>Teratosphaeriaceae</taxon>
        <taxon>Hortaea</taxon>
    </lineage>
</organism>
<evidence type="ECO:0008006" key="3">
    <source>
        <dbReference type="Google" id="ProtNLM"/>
    </source>
</evidence>
<dbReference type="SUPFAM" id="SSF54427">
    <property type="entry name" value="NTF2-like"/>
    <property type="match status" value="1"/>
</dbReference>
<evidence type="ECO:0000313" key="2">
    <source>
        <dbReference type="Proteomes" id="UP000194280"/>
    </source>
</evidence>
<dbReference type="VEuPathDB" id="FungiDB:BTJ68_04164"/>
<dbReference type="InterPro" id="IPR032710">
    <property type="entry name" value="NTF2-like_dom_sf"/>
</dbReference>
<evidence type="ECO:0000313" key="1">
    <source>
        <dbReference type="EMBL" id="OTA35931.1"/>
    </source>
</evidence>
<dbReference type="InParanoid" id="A0A1Z5TJ26"/>
<proteinExistence type="predicted"/>
<dbReference type="Gene3D" id="3.10.450.50">
    <property type="match status" value="1"/>
</dbReference>
<keyword evidence="2" id="KW-1185">Reference proteome</keyword>
<dbReference type="AlphaFoldDB" id="A0A1Z5TJ26"/>
<dbReference type="OrthoDB" id="10264449at2759"/>
<reference evidence="1 2" key="1">
    <citation type="submission" date="2017-01" db="EMBL/GenBank/DDBJ databases">
        <title>The recent genome duplication of the halophilic yeast Hortaea werneckii: insights from long-read sequencing.</title>
        <authorList>
            <person name="Sinha S."/>
            <person name="Flibotte S."/>
            <person name="Neira M."/>
            <person name="Lenassi M."/>
            <person name="Gostincar C."/>
            <person name="Stajich J.E."/>
            <person name="Nislow C.E."/>
        </authorList>
    </citation>
    <scope>NUCLEOTIDE SEQUENCE [LARGE SCALE GENOMIC DNA]</scope>
    <source>
        <strain evidence="1 2">EXF-2000</strain>
    </source>
</reference>
<sequence length="174" mass="19506">MAPTKTEIETLCSHLGTSDPSPFFDRVSPDVVWDVMGTYTLPSSHLYYSTWTRKNPTLHLSHWLTYPPHRHFPSGDHPAAGHFTSLEAWKQGALGTINQILREPLALKVVNVVGGGRDQEWALVELEANAVCKNGMPYPQRYAWVMRFDETGIIVQVRAYLDSALVQKAVDSNS</sequence>
<accession>A0A1Z5TJ26</accession>
<dbReference type="EMBL" id="MUNK01000038">
    <property type="protein sequence ID" value="OTA35931.1"/>
    <property type="molecule type" value="Genomic_DNA"/>
</dbReference>
<name>A0A1Z5TJ26_HORWE</name>